<dbReference type="RefSeq" id="WP_419580656.1">
    <property type="nucleotide sequence ID" value="NZ_CP036432.1"/>
</dbReference>
<reference evidence="1 2" key="1">
    <citation type="submission" date="2019-02" db="EMBL/GenBank/DDBJ databases">
        <title>Deep-cultivation of Planctomycetes and their phenomic and genomic characterization uncovers novel biology.</title>
        <authorList>
            <person name="Wiegand S."/>
            <person name="Jogler M."/>
            <person name="Boedeker C."/>
            <person name="Pinto D."/>
            <person name="Vollmers J."/>
            <person name="Rivas-Marin E."/>
            <person name="Kohn T."/>
            <person name="Peeters S.H."/>
            <person name="Heuer A."/>
            <person name="Rast P."/>
            <person name="Oberbeckmann S."/>
            <person name="Bunk B."/>
            <person name="Jeske O."/>
            <person name="Meyerdierks A."/>
            <person name="Storesund J.E."/>
            <person name="Kallscheuer N."/>
            <person name="Luecker S."/>
            <person name="Lage O.M."/>
            <person name="Pohl T."/>
            <person name="Merkel B.J."/>
            <person name="Hornburger P."/>
            <person name="Mueller R.-W."/>
            <person name="Bruemmer F."/>
            <person name="Labrenz M."/>
            <person name="Spormann A.M."/>
            <person name="Op den Camp H."/>
            <person name="Overmann J."/>
            <person name="Amann R."/>
            <person name="Jetten M.S.M."/>
            <person name="Mascher T."/>
            <person name="Medema M.H."/>
            <person name="Devos D.P."/>
            <person name="Kaster A.-K."/>
            <person name="Ovreas L."/>
            <person name="Rohde M."/>
            <person name="Galperin M.Y."/>
            <person name="Jogler C."/>
        </authorList>
    </citation>
    <scope>NUCLEOTIDE SEQUENCE [LARGE SCALE GENOMIC DNA]</scope>
    <source>
        <strain evidence="1 2">TBK1r</strain>
    </source>
</reference>
<protein>
    <recommendedName>
        <fullName evidence="3">Neutral/alkaline non-lysosomal ceramidase</fullName>
    </recommendedName>
</protein>
<dbReference type="Proteomes" id="UP000318081">
    <property type="component" value="Chromosome"/>
</dbReference>
<proteinExistence type="predicted"/>
<evidence type="ECO:0000313" key="2">
    <source>
        <dbReference type="Proteomes" id="UP000318081"/>
    </source>
</evidence>
<accession>A0ABX5Y2Q1</accession>
<name>A0ABX5Y2Q1_9BACT</name>
<evidence type="ECO:0000313" key="1">
    <source>
        <dbReference type="EMBL" id="QDV88037.1"/>
    </source>
</evidence>
<sequence>MSHKIHRPHLNAVVFLALLVLSWLPDFAARGHAAESDAVKIATFDLDVTPPVGSMMAYDPVRRSDELGLRCRGLVILGADQPIVLCAVDWIGIANGAHDTFRDVLAAAAETTRDRVAVHCLHQHDAPRCDFTAEQILHHAGATDLGPYESSFQRGVLHQLGQTVTAALPHAQPITHAGFGTAVVENVASNRRLLGPDGKVKATRYTTCRDPDLRAEPEGTIDPELNCLVFYDGDKALASMTYYACHPQSYYRTGVPSPDFPGIARIIRGQDVPETMHIHFNGAGGNIGAGKYNDGDKANRLILAARVADAMKRAFESAERFPVRPESIAWSVAPVALPPAPHLDREQLLAALQNPSSSDTQNVPADLAWLGRCQSGHKIDLACLAVGDVRVLHMPGELFVEYQLAAKKMRDDLHVAMAVYGDYGPGYIGTEIAYGQGGYETSPRASRVDKSCERILMDNITQLLGVEDSATSGQ</sequence>
<organism evidence="1 2">
    <name type="scientific">Stieleria magnilauensis</name>
    <dbReference type="NCBI Taxonomy" id="2527963"/>
    <lineage>
        <taxon>Bacteria</taxon>
        <taxon>Pseudomonadati</taxon>
        <taxon>Planctomycetota</taxon>
        <taxon>Planctomycetia</taxon>
        <taxon>Pirellulales</taxon>
        <taxon>Pirellulaceae</taxon>
        <taxon>Stieleria</taxon>
    </lineage>
</organism>
<keyword evidence="2" id="KW-1185">Reference proteome</keyword>
<evidence type="ECO:0008006" key="3">
    <source>
        <dbReference type="Google" id="ProtNLM"/>
    </source>
</evidence>
<dbReference type="EMBL" id="CP036432">
    <property type="protein sequence ID" value="QDV88037.1"/>
    <property type="molecule type" value="Genomic_DNA"/>
</dbReference>
<gene>
    <name evidence="1" type="ORF">TBK1r_70690</name>
</gene>